<organism evidence="2 3">
    <name type="scientific">Gigaspora rosea</name>
    <dbReference type="NCBI Taxonomy" id="44941"/>
    <lineage>
        <taxon>Eukaryota</taxon>
        <taxon>Fungi</taxon>
        <taxon>Fungi incertae sedis</taxon>
        <taxon>Mucoromycota</taxon>
        <taxon>Glomeromycotina</taxon>
        <taxon>Glomeromycetes</taxon>
        <taxon>Diversisporales</taxon>
        <taxon>Gigasporaceae</taxon>
        <taxon>Gigaspora</taxon>
    </lineage>
</organism>
<keyword evidence="3" id="KW-1185">Reference proteome</keyword>
<comment type="caution">
    <text evidence="2">The sequence shown here is derived from an EMBL/GenBank/DDBJ whole genome shotgun (WGS) entry which is preliminary data.</text>
</comment>
<feature type="compositionally biased region" description="Polar residues" evidence="1">
    <location>
        <begin position="81"/>
        <end position="93"/>
    </location>
</feature>
<dbReference type="EMBL" id="QKWP01002295">
    <property type="protein sequence ID" value="RIB03921.1"/>
    <property type="molecule type" value="Genomic_DNA"/>
</dbReference>
<dbReference type="Proteomes" id="UP000266673">
    <property type="component" value="Unassembled WGS sequence"/>
</dbReference>
<feature type="compositionally biased region" description="Basic and acidic residues" evidence="1">
    <location>
        <begin position="49"/>
        <end position="64"/>
    </location>
</feature>
<accession>A0A397U2N7</accession>
<proteinExistence type="predicted"/>
<evidence type="ECO:0000256" key="1">
    <source>
        <dbReference type="SAM" id="MobiDB-lite"/>
    </source>
</evidence>
<protein>
    <submittedName>
        <fullName evidence="2">Uncharacterized protein</fullName>
    </submittedName>
</protein>
<evidence type="ECO:0000313" key="3">
    <source>
        <dbReference type="Proteomes" id="UP000266673"/>
    </source>
</evidence>
<dbReference type="AlphaFoldDB" id="A0A397U2N7"/>
<reference evidence="2 3" key="1">
    <citation type="submission" date="2018-06" db="EMBL/GenBank/DDBJ databases">
        <title>Comparative genomics reveals the genomic features of Rhizophagus irregularis, R. cerebriforme, R. diaphanum and Gigaspora rosea, and their symbiotic lifestyle signature.</title>
        <authorList>
            <person name="Morin E."/>
            <person name="San Clemente H."/>
            <person name="Chen E.C.H."/>
            <person name="De La Providencia I."/>
            <person name="Hainaut M."/>
            <person name="Kuo A."/>
            <person name="Kohler A."/>
            <person name="Murat C."/>
            <person name="Tang N."/>
            <person name="Roy S."/>
            <person name="Loubradou J."/>
            <person name="Henrissat B."/>
            <person name="Grigoriev I.V."/>
            <person name="Corradi N."/>
            <person name="Roux C."/>
            <person name="Martin F.M."/>
        </authorList>
    </citation>
    <scope>NUCLEOTIDE SEQUENCE [LARGE SCALE GENOMIC DNA]</scope>
    <source>
        <strain evidence="2 3">DAOM 194757</strain>
    </source>
</reference>
<feature type="region of interest" description="Disordered" evidence="1">
    <location>
        <begin position="38"/>
        <end position="101"/>
    </location>
</feature>
<name>A0A397U2N7_9GLOM</name>
<evidence type="ECO:0000313" key="2">
    <source>
        <dbReference type="EMBL" id="RIB03921.1"/>
    </source>
</evidence>
<sequence>MAISESGTTDYGTQELQSLISLCLKNYIQGEKERLDLLVPKESGPLKKSTSEDKTISPTKKVELQNKVTQEMETETHKTKPSNPSVDSKSVQTPKEEDPIQVLKKETSPLKAINIKERSTEKEKNYFDFTIWDLPEKTNKALV</sequence>
<gene>
    <name evidence="2" type="ORF">C2G38_2285943</name>
</gene>